<dbReference type="InterPro" id="IPR045103">
    <property type="entry name" value="RNF5/RNF185-like"/>
</dbReference>
<feature type="region of interest" description="Disordered" evidence="12">
    <location>
        <begin position="69"/>
        <end position="92"/>
    </location>
</feature>
<evidence type="ECO:0000256" key="1">
    <source>
        <dbReference type="ARBA" id="ARBA00000900"/>
    </source>
</evidence>
<keyword evidence="8" id="KW-0833">Ubl conjugation pathway</keyword>
<dbReference type="EMBL" id="CAJZBQ010000040">
    <property type="protein sequence ID" value="CAG9326387.1"/>
    <property type="molecule type" value="Genomic_DNA"/>
</dbReference>
<dbReference type="AlphaFoldDB" id="A0AAU9JQ35"/>
<gene>
    <name evidence="15" type="ORF">BSTOLATCC_MIC40814</name>
</gene>
<dbReference type="InterPro" id="IPR017907">
    <property type="entry name" value="Znf_RING_CS"/>
</dbReference>
<accession>A0AAU9JQ35</accession>
<proteinExistence type="predicted"/>
<evidence type="ECO:0000256" key="4">
    <source>
        <dbReference type="ARBA" id="ARBA00012483"/>
    </source>
</evidence>
<keyword evidence="16" id="KW-1185">Reference proteome</keyword>
<name>A0AAU9JQ35_9CILI</name>
<comment type="caution">
    <text evidence="15">The sequence shown here is derived from an EMBL/GenBank/DDBJ whole genome shotgun (WGS) entry which is preliminary data.</text>
</comment>
<feature type="transmembrane region" description="Helical" evidence="13">
    <location>
        <begin position="151"/>
        <end position="168"/>
    </location>
</feature>
<evidence type="ECO:0000313" key="15">
    <source>
        <dbReference type="EMBL" id="CAG9326387.1"/>
    </source>
</evidence>
<dbReference type="Proteomes" id="UP001162131">
    <property type="component" value="Unassembled WGS sequence"/>
</dbReference>
<evidence type="ECO:0000256" key="8">
    <source>
        <dbReference type="ARBA" id="ARBA00022786"/>
    </source>
</evidence>
<keyword evidence="7 11" id="KW-0863">Zinc-finger</keyword>
<evidence type="ECO:0000256" key="5">
    <source>
        <dbReference type="ARBA" id="ARBA00022679"/>
    </source>
</evidence>
<comment type="catalytic activity">
    <reaction evidence="1">
        <text>S-ubiquitinyl-[E2 ubiquitin-conjugating enzyme]-L-cysteine + [acceptor protein]-L-lysine = [E2 ubiquitin-conjugating enzyme]-L-cysteine + N(6)-ubiquitinyl-[acceptor protein]-L-lysine.</text>
        <dbReference type="EC" id="2.3.2.27"/>
    </reaction>
</comment>
<evidence type="ECO:0000259" key="14">
    <source>
        <dbReference type="PROSITE" id="PS50089"/>
    </source>
</evidence>
<feature type="transmembrane region" description="Helical" evidence="13">
    <location>
        <begin position="113"/>
        <end position="131"/>
    </location>
</feature>
<keyword evidence="13" id="KW-1133">Transmembrane helix</keyword>
<evidence type="ECO:0000256" key="3">
    <source>
        <dbReference type="ARBA" id="ARBA00004906"/>
    </source>
</evidence>
<evidence type="ECO:0000256" key="11">
    <source>
        <dbReference type="PROSITE-ProRule" id="PRU00175"/>
    </source>
</evidence>
<reference evidence="15" key="1">
    <citation type="submission" date="2021-09" db="EMBL/GenBank/DDBJ databases">
        <authorList>
            <consortium name="AG Swart"/>
            <person name="Singh M."/>
            <person name="Singh A."/>
            <person name="Seah K."/>
            <person name="Emmerich C."/>
        </authorList>
    </citation>
    <scope>NUCLEOTIDE SEQUENCE</scope>
    <source>
        <strain evidence="15">ATCC30299</strain>
    </source>
</reference>
<keyword evidence="6" id="KW-0479">Metal-binding</keyword>
<evidence type="ECO:0000256" key="2">
    <source>
        <dbReference type="ARBA" id="ARBA00004308"/>
    </source>
</evidence>
<dbReference type="InterPro" id="IPR013083">
    <property type="entry name" value="Znf_RING/FYVE/PHD"/>
</dbReference>
<keyword evidence="9" id="KW-0862">Zinc</keyword>
<dbReference type="SUPFAM" id="SSF57850">
    <property type="entry name" value="RING/U-box"/>
    <property type="match status" value="1"/>
</dbReference>
<dbReference type="InterPro" id="IPR027370">
    <property type="entry name" value="Znf-RING_euk"/>
</dbReference>
<sequence>MEEHRDSARFECLICFDVAHEPVLTLCGHLYCWSCIYNWLQQNRQSHTCPVCNSGISNETIIPIYTKEENRPHNENLPPRPSAQRQEPVRNEGYNPFRNLGERFGFAGPGEGVTMSAGFGFFPPVALLLATTNFSSGDSAYAPLDTIAPKSILACTMVLFMLLMFIAFI</sequence>
<keyword evidence="10 13" id="KW-0472">Membrane</keyword>
<dbReference type="GO" id="GO:0006511">
    <property type="term" value="P:ubiquitin-dependent protein catabolic process"/>
    <property type="evidence" value="ECO:0007669"/>
    <property type="project" value="InterPro"/>
</dbReference>
<dbReference type="PROSITE" id="PS50089">
    <property type="entry name" value="ZF_RING_2"/>
    <property type="match status" value="1"/>
</dbReference>
<organism evidence="15 16">
    <name type="scientific">Blepharisma stoltei</name>
    <dbReference type="NCBI Taxonomy" id="1481888"/>
    <lineage>
        <taxon>Eukaryota</taxon>
        <taxon>Sar</taxon>
        <taxon>Alveolata</taxon>
        <taxon>Ciliophora</taxon>
        <taxon>Postciliodesmatophora</taxon>
        <taxon>Heterotrichea</taxon>
        <taxon>Heterotrichida</taxon>
        <taxon>Blepharismidae</taxon>
        <taxon>Blepharisma</taxon>
    </lineage>
</organism>
<dbReference type="SMART" id="SM00184">
    <property type="entry name" value="RING"/>
    <property type="match status" value="1"/>
</dbReference>
<dbReference type="GO" id="GO:0008270">
    <property type="term" value="F:zinc ion binding"/>
    <property type="evidence" value="ECO:0007669"/>
    <property type="project" value="UniProtKB-KW"/>
</dbReference>
<protein>
    <recommendedName>
        <fullName evidence="4">RING-type E3 ubiquitin transferase</fullName>
        <ecNumber evidence="4">2.3.2.27</ecNumber>
    </recommendedName>
</protein>
<evidence type="ECO:0000256" key="7">
    <source>
        <dbReference type="ARBA" id="ARBA00022771"/>
    </source>
</evidence>
<feature type="domain" description="RING-type" evidence="14">
    <location>
        <begin position="12"/>
        <end position="53"/>
    </location>
</feature>
<dbReference type="EC" id="2.3.2.27" evidence="4"/>
<comment type="subcellular location">
    <subcellularLocation>
        <location evidence="2">Endomembrane system</location>
    </subcellularLocation>
</comment>
<comment type="pathway">
    <text evidence="3">Protein modification; protein ubiquitination.</text>
</comment>
<dbReference type="PANTHER" id="PTHR12313">
    <property type="entry name" value="E3 UBIQUITIN-PROTEIN LIGASE RNF5-RELATED"/>
    <property type="match status" value="1"/>
</dbReference>
<dbReference type="PROSITE" id="PS00518">
    <property type="entry name" value="ZF_RING_1"/>
    <property type="match status" value="1"/>
</dbReference>
<dbReference type="GO" id="GO:0061630">
    <property type="term" value="F:ubiquitin protein ligase activity"/>
    <property type="evidence" value="ECO:0007669"/>
    <property type="project" value="UniProtKB-EC"/>
</dbReference>
<dbReference type="Gene3D" id="3.30.40.10">
    <property type="entry name" value="Zinc/RING finger domain, C3HC4 (zinc finger)"/>
    <property type="match status" value="1"/>
</dbReference>
<dbReference type="CDD" id="cd16534">
    <property type="entry name" value="RING-HC_RNF5-like"/>
    <property type="match status" value="1"/>
</dbReference>
<evidence type="ECO:0000256" key="6">
    <source>
        <dbReference type="ARBA" id="ARBA00022723"/>
    </source>
</evidence>
<dbReference type="InterPro" id="IPR001841">
    <property type="entry name" value="Znf_RING"/>
</dbReference>
<evidence type="ECO:0000256" key="10">
    <source>
        <dbReference type="ARBA" id="ARBA00023136"/>
    </source>
</evidence>
<dbReference type="Pfam" id="PF13445">
    <property type="entry name" value="zf-RING_UBOX"/>
    <property type="match status" value="1"/>
</dbReference>
<dbReference type="GO" id="GO:0005783">
    <property type="term" value="C:endoplasmic reticulum"/>
    <property type="evidence" value="ECO:0007669"/>
    <property type="project" value="InterPro"/>
</dbReference>
<evidence type="ECO:0000313" key="16">
    <source>
        <dbReference type="Proteomes" id="UP001162131"/>
    </source>
</evidence>
<keyword evidence="13" id="KW-0812">Transmembrane</keyword>
<evidence type="ECO:0000256" key="9">
    <source>
        <dbReference type="ARBA" id="ARBA00022833"/>
    </source>
</evidence>
<evidence type="ECO:0000256" key="13">
    <source>
        <dbReference type="SAM" id="Phobius"/>
    </source>
</evidence>
<evidence type="ECO:0000256" key="12">
    <source>
        <dbReference type="SAM" id="MobiDB-lite"/>
    </source>
</evidence>
<keyword evidence="5" id="KW-0808">Transferase</keyword>